<dbReference type="PANTHER" id="PTHR20855:SF3">
    <property type="entry name" value="LD03007P"/>
    <property type="match status" value="1"/>
</dbReference>
<comment type="subcellular location">
    <subcellularLocation>
        <location evidence="1">Cell membrane</location>
        <topology evidence="1">Multi-pass membrane protein</topology>
    </subcellularLocation>
</comment>
<evidence type="ECO:0000313" key="12">
    <source>
        <dbReference type="Proteomes" id="UP000269044"/>
    </source>
</evidence>
<dbReference type="PANTHER" id="PTHR20855">
    <property type="entry name" value="ADIPOR/PROGESTIN RECEPTOR-RELATED"/>
    <property type="match status" value="1"/>
</dbReference>
<keyword evidence="7" id="KW-0479">Metal-binding</keyword>
<evidence type="ECO:0000256" key="4">
    <source>
        <dbReference type="ARBA" id="ARBA00022692"/>
    </source>
</evidence>
<evidence type="ECO:0000313" key="9">
    <source>
        <dbReference type="EMBL" id="RMP12315.1"/>
    </source>
</evidence>
<feature type="transmembrane region" description="Helical" evidence="8">
    <location>
        <begin position="186"/>
        <end position="205"/>
    </location>
</feature>
<accession>A0A3M4B190</accession>
<dbReference type="InterPro" id="IPR005744">
    <property type="entry name" value="Hy-lIII"/>
</dbReference>
<feature type="transmembrane region" description="Helical" evidence="8">
    <location>
        <begin position="107"/>
        <end position="125"/>
    </location>
</feature>
<comment type="caution">
    <text evidence="9">The sequence shown here is derived from an EMBL/GenBank/DDBJ whole genome shotgun (WGS) entry which is preliminary data.</text>
</comment>
<sequence>MVPCNDRYVALCFNKPEPLQSGFSLDEGNKRMYYGEKFNAWSHLVGAVLATVGAIWLLVMASLQGDVWKVVSMAIYGACLVTLYSVSTVYHSVKGRSKSIMQKVDHFSIYLMIAGSYTPFCLVTLRGAWGWTLFGIVWGLALIGILQEIKPRSEARIMSIVIYAVMGWIVLVAVKPLIAALGLAGFIWLAGGGVLYTVGILFFAYDQIRHFHGIWHLFVIGGSLMHFVAICFYVL</sequence>
<feature type="transmembrane region" description="Helical" evidence="8">
    <location>
        <begin position="40"/>
        <end position="61"/>
    </location>
</feature>
<dbReference type="Pfam" id="PF03006">
    <property type="entry name" value="HlyIII"/>
    <property type="match status" value="1"/>
</dbReference>
<feature type="transmembrane region" description="Helical" evidence="8">
    <location>
        <begin position="67"/>
        <end position="86"/>
    </location>
</feature>
<feature type="transmembrane region" description="Helical" evidence="8">
    <location>
        <begin position="161"/>
        <end position="180"/>
    </location>
</feature>
<evidence type="ECO:0000256" key="5">
    <source>
        <dbReference type="ARBA" id="ARBA00022989"/>
    </source>
</evidence>
<organism evidence="9 11">
    <name type="scientific">Pseudomonas syringae pv. delphinii</name>
    <dbReference type="NCBI Taxonomy" id="192088"/>
    <lineage>
        <taxon>Bacteria</taxon>
        <taxon>Pseudomonadati</taxon>
        <taxon>Pseudomonadota</taxon>
        <taxon>Gammaproteobacteria</taxon>
        <taxon>Pseudomonadales</taxon>
        <taxon>Pseudomonadaceae</taxon>
        <taxon>Pseudomonas</taxon>
    </lineage>
</organism>
<proteinExistence type="inferred from homology"/>
<dbReference type="Proteomes" id="UP000269044">
    <property type="component" value="Unassembled WGS sequence"/>
</dbReference>
<keyword evidence="7" id="KW-0862">Zinc</keyword>
<feature type="transmembrane region" description="Helical" evidence="8">
    <location>
        <begin position="131"/>
        <end position="149"/>
    </location>
</feature>
<evidence type="ECO:0000256" key="3">
    <source>
        <dbReference type="ARBA" id="ARBA00022475"/>
    </source>
</evidence>
<keyword evidence="4 8" id="KW-0812">Transmembrane</keyword>
<evidence type="ECO:0000313" key="10">
    <source>
        <dbReference type="EMBL" id="RMQ19015.1"/>
    </source>
</evidence>
<dbReference type="GO" id="GO:0140911">
    <property type="term" value="F:pore-forming activity"/>
    <property type="evidence" value="ECO:0007669"/>
    <property type="project" value="InterPro"/>
</dbReference>
<dbReference type="Proteomes" id="UP000267908">
    <property type="component" value="Unassembled WGS sequence"/>
</dbReference>
<feature type="binding site" evidence="7">
    <location>
        <position position="91"/>
    </location>
    <ligand>
        <name>Zn(2+)</name>
        <dbReference type="ChEBI" id="CHEBI:29105"/>
    </ligand>
</feature>
<keyword evidence="3" id="KW-1003">Cell membrane</keyword>
<dbReference type="EMBL" id="RBQG01000181">
    <property type="protein sequence ID" value="RMP12315.1"/>
    <property type="molecule type" value="Genomic_DNA"/>
</dbReference>
<evidence type="ECO:0000256" key="7">
    <source>
        <dbReference type="PIRSR" id="PIRSR604254-1"/>
    </source>
</evidence>
<keyword evidence="6 8" id="KW-0472">Membrane</keyword>
<evidence type="ECO:0000256" key="8">
    <source>
        <dbReference type="SAM" id="Phobius"/>
    </source>
</evidence>
<protein>
    <submittedName>
        <fullName evidence="9">Hemolysin III</fullName>
    </submittedName>
</protein>
<dbReference type="NCBIfam" id="TIGR01065">
    <property type="entry name" value="hlyIII"/>
    <property type="match status" value="1"/>
</dbReference>
<feature type="binding site" evidence="7">
    <location>
        <position position="212"/>
    </location>
    <ligand>
        <name>Zn(2+)</name>
        <dbReference type="ChEBI" id="CHEBI:29105"/>
    </ligand>
</feature>
<dbReference type="EMBL" id="RBRA01000287">
    <property type="protein sequence ID" value="RMQ19015.1"/>
    <property type="molecule type" value="Genomic_DNA"/>
</dbReference>
<dbReference type="GO" id="GO:0046872">
    <property type="term" value="F:metal ion binding"/>
    <property type="evidence" value="ECO:0007669"/>
    <property type="project" value="UniProtKB-KW"/>
</dbReference>
<reference evidence="11 12" key="1">
    <citation type="submission" date="2018-08" db="EMBL/GenBank/DDBJ databases">
        <title>Recombination of ecologically and evolutionarily significant loci maintains genetic cohesion in the Pseudomonas syringae species complex.</title>
        <authorList>
            <person name="Dillon M."/>
            <person name="Thakur S."/>
            <person name="Almeida R.N.D."/>
            <person name="Weir B.S."/>
            <person name="Guttman D.S."/>
        </authorList>
    </citation>
    <scope>NUCLEOTIDE SEQUENCE [LARGE SCALE GENOMIC DNA]</scope>
    <source>
        <strain evidence="10 12">ICMP 13052</strain>
        <strain evidence="9 11">ICMP 4330</strain>
    </source>
</reference>
<dbReference type="InterPro" id="IPR004254">
    <property type="entry name" value="AdipoR/HlyIII-related"/>
</dbReference>
<dbReference type="AlphaFoldDB" id="A0A3M4B190"/>
<gene>
    <name evidence="10" type="ORF">ALQ08_100219</name>
    <name evidence="9" type="ORF">ALQ28_100204</name>
</gene>
<feature type="transmembrane region" description="Helical" evidence="8">
    <location>
        <begin position="214"/>
        <end position="234"/>
    </location>
</feature>
<evidence type="ECO:0000256" key="1">
    <source>
        <dbReference type="ARBA" id="ARBA00004651"/>
    </source>
</evidence>
<name>A0A3M4B190_9PSED</name>
<comment type="similarity">
    <text evidence="2">Belongs to the UPF0073 (Hly-III) family.</text>
</comment>
<keyword evidence="5 8" id="KW-1133">Transmembrane helix</keyword>
<dbReference type="GO" id="GO:0005886">
    <property type="term" value="C:plasma membrane"/>
    <property type="evidence" value="ECO:0007669"/>
    <property type="project" value="UniProtKB-SubCell"/>
</dbReference>
<feature type="binding site" evidence="7">
    <location>
        <position position="216"/>
    </location>
    <ligand>
        <name>Zn(2+)</name>
        <dbReference type="ChEBI" id="CHEBI:29105"/>
    </ligand>
</feature>
<evidence type="ECO:0000256" key="6">
    <source>
        <dbReference type="ARBA" id="ARBA00023136"/>
    </source>
</evidence>
<evidence type="ECO:0000313" key="11">
    <source>
        <dbReference type="Proteomes" id="UP000267908"/>
    </source>
</evidence>
<evidence type="ECO:0000256" key="2">
    <source>
        <dbReference type="ARBA" id="ARBA00008488"/>
    </source>
</evidence>